<dbReference type="NCBIfam" id="NF033880">
    <property type="entry name" value="Prli42"/>
    <property type="match status" value="1"/>
</dbReference>
<feature type="transmembrane region" description="Helical" evidence="1">
    <location>
        <begin position="9"/>
        <end position="29"/>
    </location>
</feature>
<accession>A0ABW4CCN7</accession>
<comment type="caution">
    <text evidence="2">The sequence shown here is derived from an EMBL/GenBank/DDBJ whole genome shotgun (WGS) entry which is preliminary data.</text>
</comment>
<gene>
    <name evidence="2" type="primary">prli42</name>
    <name evidence="2" type="ORF">ACFQ4Y_14435</name>
</gene>
<evidence type="ECO:0000256" key="1">
    <source>
        <dbReference type="SAM" id="Phobius"/>
    </source>
</evidence>
<dbReference type="Proteomes" id="UP001597282">
    <property type="component" value="Unassembled WGS sequence"/>
</dbReference>
<keyword evidence="3" id="KW-1185">Reference proteome</keyword>
<dbReference type="EMBL" id="JBHTNU010000017">
    <property type="protein sequence ID" value="MFD1428102.1"/>
    <property type="molecule type" value="Genomic_DNA"/>
</dbReference>
<evidence type="ECO:0000313" key="2">
    <source>
        <dbReference type="EMBL" id="MFD1428102.1"/>
    </source>
</evidence>
<organism evidence="2 3">
    <name type="scientific">Kroppenstedtia sanguinis</name>
    <dbReference type="NCBI Taxonomy" id="1380684"/>
    <lineage>
        <taxon>Bacteria</taxon>
        <taxon>Bacillati</taxon>
        <taxon>Bacillota</taxon>
        <taxon>Bacilli</taxon>
        <taxon>Bacillales</taxon>
        <taxon>Thermoactinomycetaceae</taxon>
        <taxon>Kroppenstedtia</taxon>
    </lineage>
</organism>
<keyword evidence="1" id="KW-0812">Transmembrane</keyword>
<proteinExistence type="predicted"/>
<reference evidence="3" key="1">
    <citation type="journal article" date="2019" name="Int. J. Syst. Evol. Microbiol.">
        <title>The Global Catalogue of Microorganisms (GCM) 10K type strain sequencing project: providing services to taxonomists for standard genome sequencing and annotation.</title>
        <authorList>
            <consortium name="The Broad Institute Genomics Platform"/>
            <consortium name="The Broad Institute Genome Sequencing Center for Infectious Disease"/>
            <person name="Wu L."/>
            <person name="Ma J."/>
        </authorList>
    </citation>
    <scope>NUCLEOTIDE SEQUENCE [LARGE SCALE GENOMIC DNA]</scope>
    <source>
        <strain evidence="3">S1</strain>
    </source>
</reference>
<dbReference type="InterPro" id="IPR049722">
    <property type="entry name" value="Prli42-like"/>
</dbReference>
<keyword evidence="1" id="KW-0472">Membrane</keyword>
<protein>
    <submittedName>
        <fullName evidence="2">Stressosome-associated protein Prli42</fullName>
    </submittedName>
</protein>
<name>A0ABW4CCN7_9BACL</name>
<dbReference type="RefSeq" id="WP_380166696.1">
    <property type="nucleotide sequence ID" value="NZ_JBHTNU010000017.1"/>
</dbReference>
<sequence length="30" mass="3399">MQPIWVKTVVYVIIVTLLLTTLISGAMTFF</sequence>
<evidence type="ECO:0000313" key="3">
    <source>
        <dbReference type="Proteomes" id="UP001597282"/>
    </source>
</evidence>
<keyword evidence="1" id="KW-1133">Transmembrane helix</keyword>